<evidence type="ECO:0000313" key="1">
    <source>
        <dbReference type="EMBL" id="JAD68127.1"/>
    </source>
</evidence>
<dbReference type="InterPro" id="IPR012881">
    <property type="entry name" value="DUF1685"/>
</dbReference>
<sequence>MWPRAMATRRRPITSSLIPSLHSSARCFLTDTPVPHRLACRARGDDGVGAERLLRKQRSCSPDTRRDAAWARRRAAGAEARTGRSVTEDDLHELRGCVDLGFKFDTGCGAWRSRLAETFPRGGGRLASPGRYSLQSKLL</sequence>
<dbReference type="Pfam" id="PF07939">
    <property type="entry name" value="DUF1685"/>
    <property type="match status" value="1"/>
</dbReference>
<dbReference type="PANTHER" id="PTHR31865:SF1">
    <property type="entry name" value="INSERTASE, PUTATIVE (DUF1685)-RELATED"/>
    <property type="match status" value="1"/>
</dbReference>
<protein>
    <submittedName>
        <fullName evidence="1">Uncharacterized protein</fullName>
    </submittedName>
</protein>
<reference evidence="1" key="1">
    <citation type="submission" date="2014-09" db="EMBL/GenBank/DDBJ databases">
        <authorList>
            <person name="Magalhaes I.L.F."/>
            <person name="Oliveira U."/>
            <person name="Santos F.R."/>
            <person name="Vidigal T.H.D.A."/>
            <person name="Brescovit A.D."/>
            <person name="Santos A.J."/>
        </authorList>
    </citation>
    <scope>NUCLEOTIDE SEQUENCE</scope>
    <source>
        <tissue evidence="1">Shoot tissue taken approximately 20 cm above the soil surface</tissue>
    </source>
</reference>
<dbReference type="EMBL" id="GBRH01229768">
    <property type="protein sequence ID" value="JAD68127.1"/>
    <property type="molecule type" value="Transcribed_RNA"/>
</dbReference>
<name>A0A0A9C9H1_ARUDO</name>
<reference evidence="1" key="2">
    <citation type="journal article" date="2015" name="Data Brief">
        <title>Shoot transcriptome of the giant reed, Arundo donax.</title>
        <authorList>
            <person name="Barrero R.A."/>
            <person name="Guerrero F.D."/>
            <person name="Moolhuijzen P."/>
            <person name="Goolsby J.A."/>
            <person name="Tidwell J."/>
            <person name="Bellgard S.E."/>
            <person name="Bellgard M.I."/>
        </authorList>
    </citation>
    <scope>NUCLEOTIDE SEQUENCE</scope>
    <source>
        <tissue evidence="1">Shoot tissue taken approximately 20 cm above the soil surface</tissue>
    </source>
</reference>
<accession>A0A0A9C9H1</accession>
<dbReference type="PANTHER" id="PTHR31865">
    <property type="entry name" value="OSJNBA0071G03.3 PROTEIN"/>
    <property type="match status" value="1"/>
</dbReference>
<dbReference type="AlphaFoldDB" id="A0A0A9C9H1"/>
<proteinExistence type="predicted"/>
<organism evidence="1">
    <name type="scientific">Arundo donax</name>
    <name type="common">Giant reed</name>
    <name type="synonym">Donax arundinaceus</name>
    <dbReference type="NCBI Taxonomy" id="35708"/>
    <lineage>
        <taxon>Eukaryota</taxon>
        <taxon>Viridiplantae</taxon>
        <taxon>Streptophyta</taxon>
        <taxon>Embryophyta</taxon>
        <taxon>Tracheophyta</taxon>
        <taxon>Spermatophyta</taxon>
        <taxon>Magnoliopsida</taxon>
        <taxon>Liliopsida</taxon>
        <taxon>Poales</taxon>
        <taxon>Poaceae</taxon>
        <taxon>PACMAD clade</taxon>
        <taxon>Arundinoideae</taxon>
        <taxon>Arundineae</taxon>
        <taxon>Arundo</taxon>
    </lineage>
</organism>